<keyword evidence="2" id="KW-0808">Transferase</keyword>
<dbReference type="GO" id="GO:0032259">
    <property type="term" value="P:methylation"/>
    <property type="evidence" value="ECO:0007669"/>
    <property type="project" value="UniProtKB-KW"/>
</dbReference>
<keyword evidence="2" id="KW-0489">Methyltransferase</keyword>
<dbReference type="Gene3D" id="3.40.50.150">
    <property type="entry name" value="Vaccinia Virus protein VP39"/>
    <property type="match status" value="1"/>
</dbReference>
<evidence type="ECO:0000313" key="2">
    <source>
        <dbReference type="EMBL" id="MDF8263620.1"/>
    </source>
</evidence>
<dbReference type="InterPro" id="IPR008715">
    <property type="entry name" value="SAM-MeTfrase_NodS-like"/>
</dbReference>
<dbReference type="GO" id="GO:0008168">
    <property type="term" value="F:methyltransferase activity"/>
    <property type="evidence" value="ECO:0007669"/>
    <property type="project" value="UniProtKB-KW"/>
</dbReference>
<dbReference type="InterPro" id="IPR003737">
    <property type="entry name" value="GlcNAc_PI_deacetylase-related"/>
</dbReference>
<dbReference type="Pfam" id="PF05401">
    <property type="entry name" value="NodS"/>
    <property type="match status" value="1"/>
</dbReference>
<reference evidence="2 3" key="1">
    <citation type="submission" date="2023-03" db="EMBL/GenBank/DDBJ databases">
        <title>YIM 133296 draft genome.</title>
        <authorList>
            <person name="Xiong L."/>
        </authorList>
    </citation>
    <scope>NUCLEOTIDE SEQUENCE [LARGE SCALE GENOMIC DNA]</scope>
    <source>
        <strain evidence="2 3">YIM 133296</strain>
    </source>
</reference>
<dbReference type="SUPFAM" id="SSF102588">
    <property type="entry name" value="LmbE-like"/>
    <property type="match status" value="1"/>
</dbReference>
<organism evidence="2 3">
    <name type="scientific">Luteipulveratus flavus</name>
    <dbReference type="NCBI Taxonomy" id="3031728"/>
    <lineage>
        <taxon>Bacteria</taxon>
        <taxon>Bacillati</taxon>
        <taxon>Actinomycetota</taxon>
        <taxon>Actinomycetes</taxon>
        <taxon>Micrococcales</taxon>
        <taxon>Dermacoccaceae</taxon>
        <taxon>Luteipulveratus</taxon>
    </lineage>
</organism>
<proteinExistence type="predicted"/>
<sequence>MVRSFTHDDAGTPAAVWAHAVRERDLGGLEPSAYERLVVVAAHPDDETLGSGGLIATAVALGVATHVLVATVGEASHPDSPTHSRADLAELRRHEMRCASKALGLDEADVSMLDIPDGGLADHLDDVTAQIVSLIGDGRRTLVVAPYRSDGHPDHEAMGRAAAAAAHRTGATLAEYPVWTWHAGKPDDLPWDRFVRVPLTASARAVKREAIACHASQVEPLSDQPGDEVLLAANVLEHFLGGQELFALTPAEEVEDDRLDRLHVERPDPWGVESRWYERRKRALLLAALPRARFGRGLEVGCSTGVLAQDLVSRVDRLVAVDGSAAAAERSEQRLGETAEVHRMIVPQQWPEGSFDLVVVSEIGYFLSPVALEGLVARVASCLTADGVVVLCHWRHPVHGWPLDAAAVHRGFAQGGLPPVAASYRDRDVEIVVHADPSQWPDPQR</sequence>
<dbReference type="SUPFAM" id="SSF53335">
    <property type="entry name" value="S-adenosyl-L-methionine-dependent methyltransferases"/>
    <property type="match status" value="1"/>
</dbReference>
<dbReference type="PANTHER" id="PTHR12993:SF11">
    <property type="entry name" value="N-ACETYLGLUCOSAMINYL-PHOSPHATIDYLINOSITOL DE-N-ACETYLASE"/>
    <property type="match status" value="1"/>
</dbReference>
<protein>
    <submittedName>
        <fullName evidence="2">Bifunctional PIG-L family deacetylase/class I SAM-dependent methyltransferase</fullName>
    </submittedName>
</protein>
<comment type="caution">
    <text evidence="2">The sequence shown here is derived from an EMBL/GenBank/DDBJ whole genome shotgun (WGS) entry which is preliminary data.</text>
</comment>
<accession>A0ABT6C4F6</accession>
<name>A0ABT6C4F6_9MICO</name>
<dbReference type="InterPro" id="IPR029063">
    <property type="entry name" value="SAM-dependent_MTases_sf"/>
</dbReference>
<dbReference type="Pfam" id="PF02585">
    <property type="entry name" value="PIG-L"/>
    <property type="match status" value="1"/>
</dbReference>
<dbReference type="CDD" id="cd02440">
    <property type="entry name" value="AdoMet_MTases"/>
    <property type="match status" value="1"/>
</dbReference>
<dbReference type="PANTHER" id="PTHR12993">
    <property type="entry name" value="N-ACETYLGLUCOSAMINYL-PHOSPHATIDYLINOSITOL DE-N-ACETYLASE-RELATED"/>
    <property type="match status" value="1"/>
</dbReference>
<dbReference type="RefSeq" id="WP_277191308.1">
    <property type="nucleotide sequence ID" value="NZ_JAROAV010000015.1"/>
</dbReference>
<evidence type="ECO:0000313" key="3">
    <source>
        <dbReference type="Proteomes" id="UP001528912"/>
    </source>
</evidence>
<dbReference type="EMBL" id="JAROAV010000015">
    <property type="protein sequence ID" value="MDF8263620.1"/>
    <property type="molecule type" value="Genomic_DNA"/>
</dbReference>
<dbReference type="InterPro" id="IPR024078">
    <property type="entry name" value="LmbE-like_dom_sf"/>
</dbReference>
<keyword evidence="1" id="KW-0862">Zinc</keyword>
<dbReference type="Proteomes" id="UP001528912">
    <property type="component" value="Unassembled WGS sequence"/>
</dbReference>
<evidence type="ECO:0000256" key="1">
    <source>
        <dbReference type="ARBA" id="ARBA00022833"/>
    </source>
</evidence>
<gene>
    <name evidence="2" type="ORF">P4R38_05100</name>
</gene>
<dbReference type="Gene3D" id="3.40.50.10320">
    <property type="entry name" value="LmbE-like"/>
    <property type="match status" value="1"/>
</dbReference>
<keyword evidence="3" id="KW-1185">Reference proteome</keyword>